<feature type="region of interest" description="Disordered" evidence="1">
    <location>
        <begin position="1"/>
        <end position="51"/>
    </location>
</feature>
<dbReference type="Proteomes" id="UP000253153">
    <property type="component" value="Unassembled WGS sequence"/>
</dbReference>
<keyword evidence="3" id="KW-1185">Reference proteome</keyword>
<protein>
    <submittedName>
        <fullName evidence="2">Uncharacterized protein</fullName>
    </submittedName>
</protein>
<dbReference type="GeneID" id="41994095"/>
<evidence type="ECO:0000256" key="1">
    <source>
        <dbReference type="SAM" id="MobiDB-lite"/>
    </source>
</evidence>
<comment type="caution">
    <text evidence="2">The sequence shown here is derived from an EMBL/GenBank/DDBJ whole genome shotgun (WGS) entry which is preliminary data.</text>
</comment>
<dbReference type="EMBL" id="QKXC01000093">
    <property type="protein sequence ID" value="RBR22147.1"/>
    <property type="molecule type" value="Genomic_DNA"/>
</dbReference>
<name>A0A366RYJ9_9HYPO</name>
<evidence type="ECO:0000313" key="3">
    <source>
        <dbReference type="Proteomes" id="UP000253153"/>
    </source>
</evidence>
<dbReference type="RefSeq" id="XP_031017197.1">
    <property type="nucleotide sequence ID" value="XM_031158799.1"/>
</dbReference>
<reference evidence="2 3" key="1">
    <citation type="submission" date="2018-06" db="EMBL/GenBank/DDBJ databases">
        <title>Fusarium incarnatum-equiseti species complex species 28.</title>
        <authorList>
            <person name="Gardiner D.M."/>
        </authorList>
    </citation>
    <scope>NUCLEOTIDE SEQUENCE [LARGE SCALE GENOMIC DNA]</scope>
    <source>
        <strain evidence="2 3">FIESC_28</strain>
    </source>
</reference>
<accession>A0A366RYJ9</accession>
<gene>
    <name evidence="2" type="ORF">FIESC28_04652</name>
</gene>
<dbReference type="OrthoDB" id="10636365at2759"/>
<sequence>MAPEDTTMGNTNSADDALATFLASEQDTSNKRSASETGPTNGPPTKKRSTKWCNANQAGGAQHIADSLITVQCLFFCDPPDVPLNNLKADVAELKGAQVVADSVAEGAQKSAITANNKIKELEKLQKPNKRVDNLSHIIEFVCKRVKQL</sequence>
<proteinExistence type="predicted"/>
<dbReference type="AlphaFoldDB" id="A0A366RYJ9"/>
<evidence type="ECO:0000313" key="2">
    <source>
        <dbReference type="EMBL" id="RBR22147.1"/>
    </source>
</evidence>
<organism evidence="2 3">
    <name type="scientific">Fusarium coffeatum</name>
    <dbReference type="NCBI Taxonomy" id="231269"/>
    <lineage>
        <taxon>Eukaryota</taxon>
        <taxon>Fungi</taxon>
        <taxon>Dikarya</taxon>
        <taxon>Ascomycota</taxon>
        <taxon>Pezizomycotina</taxon>
        <taxon>Sordariomycetes</taxon>
        <taxon>Hypocreomycetidae</taxon>
        <taxon>Hypocreales</taxon>
        <taxon>Nectriaceae</taxon>
        <taxon>Fusarium</taxon>
        <taxon>Fusarium incarnatum-equiseti species complex</taxon>
    </lineage>
</organism>